<organism evidence="11 12">
    <name type="scientific">Glycomyces endophyticus</name>
    <dbReference type="NCBI Taxonomy" id="480996"/>
    <lineage>
        <taxon>Bacteria</taxon>
        <taxon>Bacillati</taxon>
        <taxon>Actinomycetota</taxon>
        <taxon>Actinomycetes</taxon>
        <taxon>Glycomycetales</taxon>
        <taxon>Glycomycetaceae</taxon>
        <taxon>Glycomyces</taxon>
    </lineage>
</organism>
<sequence>MTATGSGVADVEGATEDELERRAEQPVDKHASWRGRAESAEADRTSAEVDDAESIKELRLQSRRLLGWMMRPHKKGIAFLCAILVVQNFTSMATPLLVMFGIDNAIPAIADRGDYSLLIGIAVVFAVVSVLKYVCVRLYIAQSAKVGNAMLFALRNRVFRKFQDLSVSFHERFTSGRVTARQSSDMEAIREMTENGVDDLVLAALNVVTITIVMLVIDPLLAAVALLTFPLMLLLGRWFSRVSAVAYRKARETVALLIVYFVESMGGVRAVQSYRREPRDRELFAGLNTDNQYAQAKGHQQNAFMSGGMRGIGHLATVVVLLFGGWQVMQGNTELGVLAAFLLYMKRFFDPLNELVQFYNVLQSATSALEKLSGVLDETVEVAEPEEPRSIAVARGELRFDDVHFRYREDQVVLPGLDLRIAGGQTLALVGATGAGKTTIAKLVSRFYDPVSGSVSLDGVDLRELSEADLRRNIVMITQENFLFNGTIAENIELGLPGASRERIVEAARVVGAHEFIEALPDGYDTHVRKRGGRLSAGQRQLVVFARAFLADPRVLILDEATSSLDIPSERLVQRALRTILADRTAIIIAHRLSTVEIADRVLVLEHGRIIEDGRPDELIDHGGEYATLHRQWEDSLV</sequence>
<evidence type="ECO:0000256" key="2">
    <source>
        <dbReference type="ARBA" id="ARBA00022692"/>
    </source>
</evidence>
<keyword evidence="6 8" id="KW-0472">Membrane</keyword>
<dbReference type="InterPro" id="IPR003593">
    <property type="entry name" value="AAA+_ATPase"/>
</dbReference>
<dbReference type="InterPro" id="IPR017871">
    <property type="entry name" value="ABC_transporter-like_CS"/>
</dbReference>
<dbReference type="EMBL" id="BAAAQF010000004">
    <property type="protein sequence ID" value="GAA1666865.1"/>
    <property type="molecule type" value="Genomic_DNA"/>
</dbReference>
<evidence type="ECO:0000256" key="5">
    <source>
        <dbReference type="ARBA" id="ARBA00022989"/>
    </source>
</evidence>
<protein>
    <submittedName>
        <fullName evidence="11">ABC transporter ATP-binding protein</fullName>
    </submittedName>
</protein>
<dbReference type="SMART" id="SM00382">
    <property type="entry name" value="AAA"/>
    <property type="match status" value="1"/>
</dbReference>
<feature type="compositionally biased region" description="Basic and acidic residues" evidence="7">
    <location>
        <begin position="19"/>
        <end position="48"/>
    </location>
</feature>
<evidence type="ECO:0000256" key="4">
    <source>
        <dbReference type="ARBA" id="ARBA00022840"/>
    </source>
</evidence>
<evidence type="ECO:0000259" key="9">
    <source>
        <dbReference type="PROSITE" id="PS50893"/>
    </source>
</evidence>
<evidence type="ECO:0000313" key="11">
    <source>
        <dbReference type="EMBL" id="GAA1666865.1"/>
    </source>
</evidence>
<feature type="domain" description="ABC transporter" evidence="9">
    <location>
        <begin position="398"/>
        <end position="632"/>
    </location>
</feature>
<evidence type="ECO:0000256" key="7">
    <source>
        <dbReference type="SAM" id="MobiDB-lite"/>
    </source>
</evidence>
<keyword evidence="5 8" id="KW-1133">Transmembrane helix</keyword>
<keyword evidence="4 11" id="KW-0067">ATP-binding</keyword>
<dbReference type="PROSITE" id="PS00211">
    <property type="entry name" value="ABC_TRANSPORTER_1"/>
    <property type="match status" value="1"/>
</dbReference>
<proteinExistence type="predicted"/>
<feature type="transmembrane region" description="Helical" evidence="8">
    <location>
        <begin position="311"/>
        <end position="329"/>
    </location>
</feature>
<evidence type="ECO:0000256" key="6">
    <source>
        <dbReference type="ARBA" id="ARBA00023136"/>
    </source>
</evidence>
<dbReference type="InterPro" id="IPR027417">
    <property type="entry name" value="P-loop_NTPase"/>
</dbReference>
<keyword evidence="12" id="KW-1185">Reference proteome</keyword>
<feature type="transmembrane region" description="Helical" evidence="8">
    <location>
        <begin position="117"/>
        <end position="140"/>
    </location>
</feature>
<dbReference type="CDD" id="cd18546">
    <property type="entry name" value="ABC_6TM_Rv0194_D2_like"/>
    <property type="match status" value="1"/>
</dbReference>
<dbReference type="PROSITE" id="PS50893">
    <property type="entry name" value="ABC_TRANSPORTER_2"/>
    <property type="match status" value="1"/>
</dbReference>
<dbReference type="Gene3D" id="3.40.50.300">
    <property type="entry name" value="P-loop containing nucleotide triphosphate hydrolases"/>
    <property type="match status" value="1"/>
</dbReference>
<comment type="subcellular location">
    <subcellularLocation>
        <location evidence="1">Cell membrane</location>
        <topology evidence="1">Multi-pass membrane protein</topology>
    </subcellularLocation>
</comment>
<dbReference type="PANTHER" id="PTHR43394:SF1">
    <property type="entry name" value="ATP-BINDING CASSETTE SUB-FAMILY B MEMBER 10, MITOCHONDRIAL"/>
    <property type="match status" value="1"/>
</dbReference>
<dbReference type="PANTHER" id="PTHR43394">
    <property type="entry name" value="ATP-DEPENDENT PERMEASE MDL1, MITOCHONDRIAL"/>
    <property type="match status" value="1"/>
</dbReference>
<dbReference type="RefSeq" id="WP_344482725.1">
    <property type="nucleotide sequence ID" value="NZ_BAAAQF010000004.1"/>
</dbReference>
<evidence type="ECO:0000256" key="3">
    <source>
        <dbReference type="ARBA" id="ARBA00022741"/>
    </source>
</evidence>
<name>A0ABN2G7Z8_9ACTN</name>
<dbReference type="Gene3D" id="1.20.1560.10">
    <property type="entry name" value="ABC transporter type 1, transmembrane domain"/>
    <property type="match status" value="1"/>
</dbReference>
<feature type="transmembrane region" description="Helical" evidence="8">
    <location>
        <begin position="200"/>
        <end position="233"/>
    </location>
</feature>
<keyword evidence="2 8" id="KW-0812">Transmembrane</keyword>
<dbReference type="SUPFAM" id="SSF52540">
    <property type="entry name" value="P-loop containing nucleoside triphosphate hydrolases"/>
    <property type="match status" value="1"/>
</dbReference>
<dbReference type="InterPro" id="IPR039421">
    <property type="entry name" value="Type_1_exporter"/>
</dbReference>
<keyword evidence="3" id="KW-0547">Nucleotide-binding</keyword>
<dbReference type="InterPro" id="IPR003439">
    <property type="entry name" value="ABC_transporter-like_ATP-bd"/>
</dbReference>
<dbReference type="Proteomes" id="UP001499851">
    <property type="component" value="Unassembled WGS sequence"/>
</dbReference>
<feature type="transmembrane region" description="Helical" evidence="8">
    <location>
        <begin position="77"/>
        <end position="102"/>
    </location>
</feature>
<evidence type="ECO:0000259" key="10">
    <source>
        <dbReference type="PROSITE" id="PS50929"/>
    </source>
</evidence>
<dbReference type="SUPFAM" id="SSF90123">
    <property type="entry name" value="ABC transporter transmembrane region"/>
    <property type="match status" value="1"/>
</dbReference>
<reference evidence="11 12" key="1">
    <citation type="journal article" date="2019" name="Int. J. Syst. Evol. Microbiol.">
        <title>The Global Catalogue of Microorganisms (GCM) 10K type strain sequencing project: providing services to taxonomists for standard genome sequencing and annotation.</title>
        <authorList>
            <consortium name="The Broad Institute Genomics Platform"/>
            <consortium name="The Broad Institute Genome Sequencing Center for Infectious Disease"/>
            <person name="Wu L."/>
            <person name="Ma J."/>
        </authorList>
    </citation>
    <scope>NUCLEOTIDE SEQUENCE [LARGE SCALE GENOMIC DNA]</scope>
    <source>
        <strain evidence="11 12">JCM 16001</strain>
    </source>
</reference>
<comment type="caution">
    <text evidence="11">The sequence shown here is derived from an EMBL/GenBank/DDBJ whole genome shotgun (WGS) entry which is preliminary data.</text>
</comment>
<evidence type="ECO:0000256" key="1">
    <source>
        <dbReference type="ARBA" id="ARBA00004651"/>
    </source>
</evidence>
<dbReference type="PROSITE" id="PS50929">
    <property type="entry name" value="ABC_TM1F"/>
    <property type="match status" value="1"/>
</dbReference>
<dbReference type="Pfam" id="PF00005">
    <property type="entry name" value="ABC_tran"/>
    <property type="match status" value="1"/>
</dbReference>
<feature type="region of interest" description="Disordered" evidence="7">
    <location>
        <begin position="1"/>
        <end position="48"/>
    </location>
</feature>
<evidence type="ECO:0000256" key="8">
    <source>
        <dbReference type="SAM" id="Phobius"/>
    </source>
</evidence>
<dbReference type="GO" id="GO:0005524">
    <property type="term" value="F:ATP binding"/>
    <property type="evidence" value="ECO:0007669"/>
    <property type="project" value="UniProtKB-KW"/>
</dbReference>
<accession>A0ABN2G7Z8</accession>
<dbReference type="InterPro" id="IPR011527">
    <property type="entry name" value="ABC1_TM_dom"/>
</dbReference>
<evidence type="ECO:0000313" key="12">
    <source>
        <dbReference type="Proteomes" id="UP001499851"/>
    </source>
</evidence>
<dbReference type="Pfam" id="PF00664">
    <property type="entry name" value="ABC_membrane"/>
    <property type="match status" value="1"/>
</dbReference>
<gene>
    <name evidence="11" type="ORF">GCM10009830_10660</name>
</gene>
<dbReference type="InterPro" id="IPR036640">
    <property type="entry name" value="ABC1_TM_sf"/>
</dbReference>
<feature type="domain" description="ABC transmembrane type-1" evidence="10">
    <location>
        <begin position="78"/>
        <end position="364"/>
    </location>
</feature>